<sequence>MQFFKSAALPLVLLYVGSSVADVTTQSCSFSMNPETGDLEWSITFGNIPGGSISSVCGNFGGDTRNNGNGALITEGQSNGTPVVGSVSCNAGGSTMQTSFTLGGQLGCGSEATTISNAITSVIGDSASVDFSASDCGCSD</sequence>
<dbReference type="EMBL" id="ML978126">
    <property type="protein sequence ID" value="KAF2098729.1"/>
    <property type="molecule type" value="Genomic_DNA"/>
</dbReference>
<name>A0A9P4IDA7_9PEZI</name>
<dbReference type="AlphaFoldDB" id="A0A9P4IDA7"/>
<feature type="chain" id="PRO_5040206615" evidence="1">
    <location>
        <begin position="22"/>
        <end position="140"/>
    </location>
</feature>
<proteinExistence type="predicted"/>
<keyword evidence="1" id="KW-0732">Signal</keyword>
<evidence type="ECO:0000313" key="3">
    <source>
        <dbReference type="Proteomes" id="UP000799772"/>
    </source>
</evidence>
<comment type="caution">
    <text evidence="2">The sequence shown here is derived from an EMBL/GenBank/DDBJ whole genome shotgun (WGS) entry which is preliminary data.</text>
</comment>
<accession>A0A9P4IDA7</accession>
<feature type="signal peptide" evidence="1">
    <location>
        <begin position="1"/>
        <end position="21"/>
    </location>
</feature>
<dbReference type="Proteomes" id="UP000799772">
    <property type="component" value="Unassembled WGS sequence"/>
</dbReference>
<keyword evidence="3" id="KW-1185">Reference proteome</keyword>
<gene>
    <name evidence="2" type="ORF">NA57DRAFT_56376</name>
</gene>
<reference evidence="2" key="1">
    <citation type="journal article" date="2020" name="Stud. Mycol.">
        <title>101 Dothideomycetes genomes: a test case for predicting lifestyles and emergence of pathogens.</title>
        <authorList>
            <person name="Haridas S."/>
            <person name="Albert R."/>
            <person name="Binder M."/>
            <person name="Bloem J."/>
            <person name="Labutti K."/>
            <person name="Salamov A."/>
            <person name="Andreopoulos B."/>
            <person name="Baker S."/>
            <person name="Barry K."/>
            <person name="Bills G."/>
            <person name="Bluhm B."/>
            <person name="Cannon C."/>
            <person name="Castanera R."/>
            <person name="Culley D."/>
            <person name="Daum C."/>
            <person name="Ezra D."/>
            <person name="Gonzalez J."/>
            <person name="Henrissat B."/>
            <person name="Kuo A."/>
            <person name="Liang C."/>
            <person name="Lipzen A."/>
            <person name="Lutzoni F."/>
            <person name="Magnuson J."/>
            <person name="Mondo S."/>
            <person name="Nolan M."/>
            <person name="Ohm R."/>
            <person name="Pangilinan J."/>
            <person name="Park H.-J."/>
            <person name="Ramirez L."/>
            <person name="Alfaro M."/>
            <person name="Sun H."/>
            <person name="Tritt A."/>
            <person name="Yoshinaga Y."/>
            <person name="Zwiers L.-H."/>
            <person name="Turgeon B."/>
            <person name="Goodwin S."/>
            <person name="Spatafora J."/>
            <person name="Crous P."/>
            <person name="Grigoriev I."/>
        </authorList>
    </citation>
    <scope>NUCLEOTIDE SEQUENCE</scope>
    <source>
        <strain evidence="2">CBS 133067</strain>
    </source>
</reference>
<evidence type="ECO:0000313" key="2">
    <source>
        <dbReference type="EMBL" id="KAF2098729.1"/>
    </source>
</evidence>
<protein>
    <submittedName>
        <fullName evidence="2">Uncharacterized protein</fullName>
    </submittedName>
</protein>
<organism evidence="2 3">
    <name type="scientific">Rhizodiscina lignyota</name>
    <dbReference type="NCBI Taxonomy" id="1504668"/>
    <lineage>
        <taxon>Eukaryota</taxon>
        <taxon>Fungi</taxon>
        <taxon>Dikarya</taxon>
        <taxon>Ascomycota</taxon>
        <taxon>Pezizomycotina</taxon>
        <taxon>Dothideomycetes</taxon>
        <taxon>Pleosporomycetidae</taxon>
        <taxon>Aulographales</taxon>
        <taxon>Rhizodiscinaceae</taxon>
        <taxon>Rhizodiscina</taxon>
    </lineage>
</organism>
<evidence type="ECO:0000256" key="1">
    <source>
        <dbReference type="SAM" id="SignalP"/>
    </source>
</evidence>